<organism evidence="1 2">
    <name type="scientific">Caballeronia novacaledonica</name>
    <dbReference type="NCBI Taxonomy" id="1544861"/>
    <lineage>
        <taxon>Bacteria</taxon>
        <taxon>Pseudomonadati</taxon>
        <taxon>Pseudomonadota</taxon>
        <taxon>Betaproteobacteria</taxon>
        <taxon>Burkholderiales</taxon>
        <taxon>Burkholderiaceae</taxon>
        <taxon>Caballeronia</taxon>
    </lineage>
</organism>
<dbReference type="Proteomes" id="UP001055013">
    <property type="component" value="Unassembled WGS sequence"/>
</dbReference>
<reference evidence="1" key="1">
    <citation type="submission" date="2021-09" db="EMBL/GenBank/DDBJ databases">
        <title>Isolation and characterization of 3-chlorobenzoate degrading bacteria from soils in Shizuoka.</title>
        <authorList>
            <person name="Ifat A."/>
            <person name="Ogawa N."/>
            <person name="Kimbara K."/>
            <person name="Moriuchi R."/>
            <person name="Dohra H."/>
            <person name="Shintani M."/>
        </authorList>
    </citation>
    <scope>NUCLEOTIDE SEQUENCE</scope>
    <source>
        <strain evidence="1">19CS2-2</strain>
    </source>
</reference>
<comment type="caution">
    <text evidence="1">The sequence shown here is derived from an EMBL/GenBank/DDBJ whole genome shotgun (WGS) entry which is preliminary data.</text>
</comment>
<evidence type="ECO:0000313" key="2">
    <source>
        <dbReference type="Proteomes" id="UP001055013"/>
    </source>
</evidence>
<dbReference type="EMBL" id="BPUR01000005">
    <property type="protein sequence ID" value="GJH17302.1"/>
    <property type="molecule type" value="Genomic_DNA"/>
</dbReference>
<keyword evidence="2" id="KW-1185">Reference proteome</keyword>
<accession>A0ACB5QRI8</accession>
<evidence type="ECO:0000313" key="1">
    <source>
        <dbReference type="EMBL" id="GJH17302.1"/>
    </source>
</evidence>
<name>A0ACB5QRI8_9BURK</name>
<sequence length="254" mass="27903">MGSMTRLHYAFQNIRVSARASYYQKNTIEDTLKHLRLLSLTSVVLALTGCVSGASHYSAPSAYKTNENTVVVARSRDAAWQTAIPKLSKEFFVINTIDKSSGIVNISYSGDPSKYIDCGRVHSEVKNLRGERVYDLAAASPIQQFEGTGWVGAFHSPRLTNIDRRVSLDGRMNIVFEEVDATHTRITVSTRYIVQRDTTMTIVPEGITQRSSDSVSFNTSGSASFPMPANSTGTSTTCTANNQFEAQILDLVKS</sequence>
<protein>
    <submittedName>
        <fullName evidence="1">Uncharacterized protein</fullName>
    </submittedName>
</protein>
<gene>
    <name evidence="1" type="ORF">CBA19CS22_12190</name>
</gene>
<proteinExistence type="predicted"/>